<proteinExistence type="inferred from homology"/>
<dbReference type="PROSITE" id="PS00828">
    <property type="entry name" value="RIBOSOMAL_L36"/>
    <property type="match status" value="1"/>
</dbReference>
<evidence type="ECO:0000256" key="3">
    <source>
        <dbReference type="ARBA" id="ARBA00023274"/>
    </source>
</evidence>
<dbReference type="GO" id="GO:0003735">
    <property type="term" value="F:structural constituent of ribosome"/>
    <property type="evidence" value="ECO:0007669"/>
    <property type="project" value="InterPro"/>
</dbReference>
<keyword evidence="3 4" id="KW-0687">Ribonucleoprotein</keyword>
<dbReference type="PANTHER" id="PTHR47781">
    <property type="entry name" value="50S RIBOSOMAL PROTEIN L36 2"/>
    <property type="match status" value="1"/>
</dbReference>
<evidence type="ECO:0000256" key="2">
    <source>
        <dbReference type="ARBA" id="ARBA00022980"/>
    </source>
</evidence>
<dbReference type="SUPFAM" id="SSF57840">
    <property type="entry name" value="Ribosomal protein L36"/>
    <property type="match status" value="1"/>
</dbReference>
<evidence type="ECO:0000256" key="5">
    <source>
        <dbReference type="RuleBase" id="RU000571"/>
    </source>
</evidence>
<dbReference type="RefSeq" id="WP_185694661.1">
    <property type="nucleotide sequence ID" value="NZ_JACHVA010000138.1"/>
</dbReference>
<dbReference type="Proteomes" id="UP000525652">
    <property type="component" value="Unassembled WGS sequence"/>
</dbReference>
<evidence type="ECO:0000313" key="6">
    <source>
        <dbReference type="EMBL" id="MBC2604044.1"/>
    </source>
</evidence>
<dbReference type="NCBIfam" id="TIGR01022">
    <property type="entry name" value="rpmJ_bact"/>
    <property type="match status" value="1"/>
</dbReference>
<comment type="similarity">
    <text evidence="1 4 5">Belongs to the bacterial ribosomal protein bL36 family.</text>
</comment>
<dbReference type="GO" id="GO:1990904">
    <property type="term" value="C:ribonucleoprotein complex"/>
    <property type="evidence" value="ECO:0007669"/>
    <property type="project" value="UniProtKB-KW"/>
</dbReference>
<evidence type="ECO:0000256" key="4">
    <source>
        <dbReference type="HAMAP-Rule" id="MF_00251"/>
    </source>
</evidence>
<dbReference type="InterPro" id="IPR000473">
    <property type="entry name" value="Ribosomal_bL36"/>
</dbReference>
<dbReference type="EMBL" id="JACHVA010000138">
    <property type="protein sequence ID" value="MBC2604044.1"/>
    <property type="molecule type" value="Genomic_DNA"/>
</dbReference>
<protein>
    <recommendedName>
        <fullName evidence="4">Large ribosomal subunit protein bL36</fullName>
    </recommendedName>
</protein>
<sequence>MKVVSSIKSLKHRHPDCQVVRRRGRIYVICKTNPRFKARQG</sequence>
<evidence type="ECO:0000256" key="1">
    <source>
        <dbReference type="ARBA" id="ARBA00007645"/>
    </source>
</evidence>
<evidence type="ECO:0000313" key="7">
    <source>
        <dbReference type="Proteomes" id="UP000525652"/>
    </source>
</evidence>
<dbReference type="Pfam" id="PF00444">
    <property type="entry name" value="Ribosomal_L36"/>
    <property type="match status" value="1"/>
</dbReference>
<dbReference type="GO" id="GO:0006412">
    <property type="term" value="P:translation"/>
    <property type="evidence" value="ECO:0007669"/>
    <property type="project" value="UniProtKB-UniRule"/>
</dbReference>
<dbReference type="GO" id="GO:0005840">
    <property type="term" value="C:ribosome"/>
    <property type="evidence" value="ECO:0007669"/>
    <property type="project" value="UniProtKB-KW"/>
</dbReference>
<keyword evidence="7" id="KW-1185">Reference proteome</keyword>
<dbReference type="InterPro" id="IPR047621">
    <property type="entry name" value="Ribosomal_L36_bact"/>
</dbReference>
<accession>A0A7X1B224</accession>
<dbReference type="PANTHER" id="PTHR47781:SF1">
    <property type="entry name" value="LARGE RIBOSOMAL SUBUNIT PROTEIN BL36B"/>
    <property type="match status" value="1"/>
</dbReference>
<dbReference type="InterPro" id="IPR035977">
    <property type="entry name" value="Ribosomal_bL36_sp"/>
</dbReference>
<reference evidence="6 7" key="1">
    <citation type="submission" date="2020-07" db="EMBL/GenBank/DDBJ databases">
        <authorList>
            <person name="Feng X."/>
        </authorList>
    </citation>
    <scope>NUCLEOTIDE SEQUENCE [LARGE SCALE GENOMIC DNA]</scope>
    <source>
        <strain evidence="6 7">JCM14086</strain>
    </source>
</reference>
<dbReference type="HAMAP" id="MF_00251">
    <property type="entry name" value="Ribosomal_bL36"/>
    <property type="match status" value="1"/>
</dbReference>
<name>A0A7X1B224_9BACT</name>
<keyword evidence="2 4" id="KW-0689">Ribosomal protein</keyword>
<dbReference type="AlphaFoldDB" id="A0A7X1B224"/>
<organism evidence="6 7">
    <name type="scientific">Puniceicoccus vermicola</name>
    <dbReference type="NCBI Taxonomy" id="388746"/>
    <lineage>
        <taxon>Bacteria</taxon>
        <taxon>Pseudomonadati</taxon>
        <taxon>Verrucomicrobiota</taxon>
        <taxon>Opitutia</taxon>
        <taxon>Puniceicoccales</taxon>
        <taxon>Puniceicoccaceae</taxon>
        <taxon>Puniceicoccus</taxon>
    </lineage>
</organism>
<gene>
    <name evidence="4 6" type="primary">rpmJ</name>
    <name evidence="6" type="ORF">H5P30_19860</name>
</gene>
<comment type="caution">
    <text evidence="6">The sequence shown here is derived from an EMBL/GenBank/DDBJ whole genome shotgun (WGS) entry which is preliminary data.</text>
</comment>
<dbReference type="NCBIfam" id="NF002021">
    <property type="entry name" value="PRK00831.1"/>
    <property type="match status" value="1"/>
</dbReference>